<keyword evidence="4" id="KW-0648">Protein biosynthesis</keyword>
<evidence type="ECO:0000256" key="3">
    <source>
        <dbReference type="ARBA" id="ARBA00022840"/>
    </source>
</evidence>
<keyword evidence="1" id="KW-0436">Ligase</keyword>
<dbReference type="PROSITE" id="PS50862">
    <property type="entry name" value="AA_TRNA_LIGASE_II"/>
    <property type="match status" value="1"/>
</dbReference>
<dbReference type="PANTHER" id="PTHR22594">
    <property type="entry name" value="ASPARTYL/LYSYL-TRNA SYNTHETASE"/>
    <property type="match status" value="1"/>
</dbReference>
<keyword evidence="9" id="KW-1185">Reference proteome</keyword>
<dbReference type="Gene3D" id="3.30.930.10">
    <property type="entry name" value="Bira Bifunctional Protein, Domain 2"/>
    <property type="match status" value="1"/>
</dbReference>
<evidence type="ECO:0000256" key="2">
    <source>
        <dbReference type="ARBA" id="ARBA00022741"/>
    </source>
</evidence>
<sequence>MSQGSGLLDASPVDDAVQSSEQRTRPPGVWADPEAHLIAAVEHPWYRTLTAANAAVLATTNAFYQARNMSPVLMPITVSSVSSPMGLGSDSLPVQIDLLGDRTYLADSMQFQLEFMLRHGLDGAYYVMPTFRGEAADKTHLNQFFHSEAEILGGLEEVMSLVEAYMRALTEGLLDGTVGTQLERCVGTTVHLEDLLKREEFPRISYDEAEDILGSDCFTLKAPGAPAITRRGEQALIERFGGAVWLTFPPSRTVPFYQRVDERGRAHSADLLLGIGEVAGCGARHITGEETRRALADHLVAESDYAWYVRMKDNYPLETAGFGLGLERFLLWVLKHDDIRDLHVMPRIAGTPSWV</sequence>
<keyword evidence="3" id="KW-0067">ATP-binding</keyword>
<dbReference type="Pfam" id="PF00152">
    <property type="entry name" value="tRNA-synt_2"/>
    <property type="match status" value="1"/>
</dbReference>
<reference evidence="8" key="2">
    <citation type="submission" date="2020-09" db="EMBL/GenBank/DDBJ databases">
        <authorList>
            <person name="Sun Q."/>
            <person name="Ohkuma M."/>
        </authorList>
    </citation>
    <scope>NUCLEOTIDE SEQUENCE</scope>
    <source>
        <strain evidence="8">JCM 4714</strain>
    </source>
</reference>
<dbReference type="GO" id="GO:0006421">
    <property type="term" value="P:asparaginyl-tRNA aminoacylation"/>
    <property type="evidence" value="ECO:0007669"/>
    <property type="project" value="TreeGrafter"/>
</dbReference>
<feature type="region of interest" description="Disordered" evidence="6">
    <location>
        <begin position="1"/>
        <end position="29"/>
    </location>
</feature>
<dbReference type="RefSeq" id="WP_189956039.1">
    <property type="nucleotide sequence ID" value="NZ_BMVG01000013.1"/>
</dbReference>
<dbReference type="InterPro" id="IPR006195">
    <property type="entry name" value="aa-tRNA-synth_II"/>
</dbReference>
<evidence type="ECO:0000256" key="1">
    <source>
        <dbReference type="ARBA" id="ARBA00022598"/>
    </source>
</evidence>
<evidence type="ECO:0000256" key="6">
    <source>
        <dbReference type="SAM" id="MobiDB-lite"/>
    </source>
</evidence>
<feature type="domain" description="Aminoacyl-transfer RNA synthetases class-II family profile" evidence="7">
    <location>
        <begin position="129"/>
        <end position="346"/>
    </location>
</feature>
<dbReference type="InterPro" id="IPR045864">
    <property type="entry name" value="aa-tRNA-synth_II/BPL/LPL"/>
</dbReference>
<dbReference type="Proteomes" id="UP000655443">
    <property type="component" value="Unassembled WGS sequence"/>
</dbReference>
<keyword evidence="5" id="KW-0030">Aminoacyl-tRNA synthetase</keyword>
<dbReference type="GO" id="GO:0004816">
    <property type="term" value="F:asparagine-tRNA ligase activity"/>
    <property type="evidence" value="ECO:0007669"/>
    <property type="project" value="TreeGrafter"/>
</dbReference>
<dbReference type="InterPro" id="IPR004364">
    <property type="entry name" value="Aa-tRNA-synt_II"/>
</dbReference>
<evidence type="ECO:0000313" key="8">
    <source>
        <dbReference type="EMBL" id="GHE07316.1"/>
    </source>
</evidence>
<evidence type="ECO:0000313" key="9">
    <source>
        <dbReference type="Proteomes" id="UP000655443"/>
    </source>
</evidence>
<dbReference type="PANTHER" id="PTHR22594:SF34">
    <property type="entry name" value="ASPARAGINE--TRNA LIGASE, MITOCHONDRIAL-RELATED"/>
    <property type="match status" value="1"/>
</dbReference>
<proteinExistence type="predicted"/>
<organism evidence="8 9">
    <name type="scientific">Streptomyces alanosinicus</name>
    <dbReference type="NCBI Taxonomy" id="68171"/>
    <lineage>
        <taxon>Bacteria</taxon>
        <taxon>Bacillati</taxon>
        <taxon>Actinomycetota</taxon>
        <taxon>Actinomycetes</taxon>
        <taxon>Kitasatosporales</taxon>
        <taxon>Streptomycetaceae</taxon>
        <taxon>Streptomyces</taxon>
    </lineage>
</organism>
<evidence type="ECO:0000256" key="5">
    <source>
        <dbReference type="ARBA" id="ARBA00023146"/>
    </source>
</evidence>
<protein>
    <recommendedName>
        <fullName evidence="7">Aminoacyl-transfer RNA synthetases class-II family profile domain-containing protein</fullName>
    </recommendedName>
</protein>
<dbReference type="GO" id="GO:0005524">
    <property type="term" value="F:ATP binding"/>
    <property type="evidence" value="ECO:0007669"/>
    <property type="project" value="UniProtKB-KW"/>
</dbReference>
<comment type="caution">
    <text evidence="8">The sequence shown here is derived from an EMBL/GenBank/DDBJ whole genome shotgun (WGS) entry which is preliminary data.</text>
</comment>
<accession>A0A918YLB7</accession>
<gene>
    <name evidence="8" type="ORF">GCM10010339_51920</name>
</gene>
<evidence type="ECO:0000256" key="4">
    <source>
        <dbReference type="ARBA" id="ARBA00022917"/>
    </source>
</evidence>
<keyword evidence="2" id="KW-0547">Nucleotide-binding</keyword>
<dbReference type="EMBL" id="BMVG01000013">
    <property type="protein sequence ID" value="GHE07316.1"/>
    <property type="molecule type" value="Genomic_DNA"/>
</dbReference>
<name>A0A918YLB7_9ACTN</name>
<dbReference type="SUPFAM" id="SSF55681">
    <property type="entry name" value="Class II aaRS and biotin synthetases"/>
    <property type="match status" value="1"/>
</dbReference>
<evidence type="ECO:0000259" key="7">
    <source>
        <dbReference type="PROSITE" id="PS50862"/>
    </source>
</evidence>
<dbReference type="AlphaFoldDB" id="A0A918YLB7"/>
<reference evidence="8" key="1">
    <citation type="journal article" date="2014" name="Int. J. Syst. Evol. Microbiol.">
        <title>Complete genome sequence of Corynebacterium casei LMG S-19264T (=DSM 44701T), isolated from a smear-ripened cheese.</title>
        <authorList>
            <consortium name="US DOE Joint Genome Institute (JGI-PGF)"/>
            <person name="Walter F."/>
            <person name="Albersmeier A."/>
            <person name="Kalinowski J."/>
            <person name="Ruckert C."/>
        </authorList>
    </citation>
    <scope>NUCLEOTIDE SEQUENCE</scope>
    <source>
        <strain evidence="8">JCM 4714</strain>
    </source>
</reference>